<feature type="region of interest" description="Disordered" evidence="1">
    <location>
        <begin position="28"/>
        <end position="66"/>
    </location>
</feature>
<dbReference type="EMBL" id="JACCFS010000001">
    <property type="protein sequence ID" value="NYJ34728.1"/>
    <property type="molecule type" value="Genomic_DNA"/>
</dbReference>
<evidence type="ECO:0000313" key="2">
    <source>
        <dbReference type="EMBL" id="NYJ34728.1"/>
    </source>
</evidence>
<gene>
    <name evidence="2" type="ORF">HNR10_002609</name>
</gene>
<sequence length="66" mass="6959">MGVTTKLGLYVLGLVAVFAVMFGAGSLAGPVLPERTQDAERAEDQGHEDTARPDDAGGHDDTDMER</sequence>
<name>A0A7Z0J9Y5_9ACTN</name>
<proteinExistence type="predicted"/>
<keyword evidence="3" id="KW-1185">Reference proteome</keyword>
<accession>A0A7Z0J9Y5</accession>
<dbReference type="Proteomes" id="UP000572051">
    <property type="component" value="Unassembled WGS sequence"/>
</dbReference>
<evidence type="ECO:0000256" key="1">
    <source>
        <dbReference type="SAM" id="MobiDB-lite"/>
    </source>
</evidence>
<organism evidence="2 3">
    <name type="scientific">Nocardiopsis aegyptia</name>
    <dbReference type="NCBI Taxonomy" id="220378"/>
    <lineage>
        <taxon>Bacteria</taxon>
        <taxon>Bacillati</taxon>
        <taxon>Actinomycetota</taxon>
        <taxon>Actinomycetes</taxon>
        <taxon>Streptosporangiales</taxon>
        <taxon>Nocardiopsidaceae</taxon>
        <taxon>Nocardiopsis</taxon>
    </lineage>
</organism>
<dbReference type="AlphaFoldDB" id="A0A7Z0J9Y5"/>
<feature type="compositionally biased region" description="Basic and acidic residues" evidence="1">
    <location>
        <begin position="35"/>
        <end position="66"/>
    </location>
</feature>
<dbReference type="RefSeq" id="WP_179823490.1">
    <property type="nucleotide sequence ID" value="NZ_JACCFS010000001.1"/>
</dbReference>
<protein>
    <submittedName>
        <fullName evidence="2">Uncharacterized protein</fullName>
    </submittedName>
</protein>
<reference evidence="2 3" key="1">
    <citation type="submission" date="2020-07" db="EMBL/GenBank/DDBJ databases">
        <title>Sequencing the genomes of 1000 actinobacteria strains.</title>
        <authorList>
            <person name="Klenk H.-P."/>
        </authorList>
    </citation>
    <scope>NUCLEOTIDE SEQUENCE [LARGE SCALE GENOMIC DNA]</scope>
    <source>
        <strain evidence="2 3">DSM 44442</strain>
    </source>
</reference>
<comment type="caution">
    <text evidence="2">The sequence shown here is derived from an EMBL/GenBank/DDBJ whole genome shotgun (WGS) entry which is preliminary data.</text>
</comment>
<evidence type="ECO:0000313" key="3">
    <source>
        <dbReference type="Proteomes" id="UP000572051"/>
    </source>
</evidence>